<proteinExistence type="predicted"/>
<name>M7YC26_9BACT</name>
<dbReference type="AlphaFoldDB" id="M7YC26"/>
<organism evidence="1 2">
    <name type="scientific">Mariniradius saccharolyticus AK6</name>
    <dbReference type="NCBI Taxonomy" id="1239962"/>
    <lineage>
        <taxon>Bacteria</taxon>
        <taxon>Pseudomonadati</taxon>
        <taxon>Bacteroidota</taxon>
        <taxon>Cytophagia</taxon>
        <taxon>Cytophagales</taxon>
        <taxon>Cyclobacteriaceae</taxon>
        <taxon>Mariniradius</taxon>
    </lineage>
</organism>
<keyword evidence="2" id="KW-1185">Reference proteome</keyword>
<dbReference type="EMBL" id="AMZY02000005">
    <property type="protein sequence ID" value="EMS34726.1"/>
    <property type="molecule type" value="Genomic_DNA"/>
</dbReference>
<accession>M7YC26</accession>
<gene>
    <name evidence="1" type="ORF">C943_03413</name>
</gene>
<evidence type="ECO:0000313" key="2">
    <source>
        <dbReference type="Proteomes" id="UP000010953"/>
    </source>
</evidence>
<reference evidence="1" key="1">
    <citation type="submission" date="2013-01" db="EMBL/GenBank/DDBJ databases">
        <title>Genome assembly of Mariniradius saccharolyticus AK6.</title>
        <authorList>
            <person name="Vaidya B."/>
            <person name="Khatri I."/>
            <person name="Tanuku N.R.S."/>
            <person name="Subramanian S."/>
            <person name="Pinnaka A."/>
        </authorList>
    </citation>
    <scope>NUCLEOTIDE SEQUENCE [LARGE SCALE GENOMIC DNA]</scope>
    <source>
        <strain evidence="1">AK6</strain>
    </source>
</reference>
<comment type="caution">
    <text evidence="1">The sequence shown here is derived from an EMBL/GenBank/DDBJ whole genome shotgun (WGS) entry which is preliminary data.</text>
</comment>
<dbReference type="InParanoid" id="M7YC26"/>
<dbReference type="Proteomes" id="UP000010953">
    <property type="component" value="Unassembled WGS sequence"/>
</dbReference>
<protein>
    <submittedName>
        <fullName evidence="1">Uncharacterized protein</fullName>
    </submittedName>
</protein>
<sequence>MIGRKIEIHPIFKKLFGKTYQPFVKSTKQSARYLIIFTANS</sequence>
<evidence type="ECO:0000313" key="1">
    <source>
        <dbReference type="EMBL" id="EMS34726.1"/>
    </source>
</evidence>